<keyword evidence="5 12" id="KW-0808">Transferase</keyword>
<feature type="active site" description="Proton donor" evidence="12">
    <location>
        <position position="116"/>
    </location>
</feature>
<dbReference type="PANTHER" id="PTHR43783:SF1">
    <property type="entry name" value="UDP-N-ACETYLGLUCOSAMINE 1-CARBOXYVINYLTRANSFERASE"/>
    <property type="match status" value="1"/>
</dbReference>
<dbReference type="InterPro" id="IPR005750">
    <property type="entry name" value="UDP_GlcNAc_COvinyl_MurA"/>
</dbReference>
<comment type="subcellular location">
    <subcellularLocation>
        <location evidence="1 12">Cytoplasm</location>
    </subcellularLocation>
</comment>
<protein>
    <recommendedName>
        <fullName evidence="12">UDP-N-acetylglucosamine 1-carboxyvinyltransferase</fullName>
        <ecNumber evidence="12">2.5.1.7</ecNumber>
    </recommendedName>
    <alternativeName>
        <fullName evidence="12">Enoylpyruvate transferase</fullName>
    </alternativeName>
    <alternativeName>
        <fullName evidence="12">UDP-N-acetylglucosamine enolpyruvyl transferase</fullName>
        <shortName evidence="12">EPT</shortName>
    </alternativeName>
</protein>
<evidence type="ECO:0000256" key="3">
    <source>
        <dbReference type="ARBA" id="ARBA00022490"/>
    </source>
</evidence>
<dbReference type="SUPFAM" id="SSF55205">
    <property type="entry name" value="EPT/RTPC-like"/>
    <property type="match status" value="1"/>
</dbReference>
<dbReference type="EC" id="2.5.1.7" evidence="12"/>
<evidence type="ECO:0000256" key="2">
    <source>
        <dbReference type="ARBA" id="ARBA00004752"/>
    </source>
</evidence>
<evidence type="ECO:0000259" key="13">
    <source>
        <dbReference type="Pfam" id="PF00275"/>
    </source>
</evidence>
<dbReference type="Pfam" id="PF00275">
    <property type="entry name" value="EPSP_synthase"/>
    <property type="match status" value="1"/>
</dbReference>
<keyword evidence="15" id="KW-1185">Reference proteome</keyword>
<reference evidence="14 15" key="1">
    <citation type="submission" date="2016-08" db="EMBL/GenBank/DDBJ databases">
        <title>Novel Firmicute Genomes.</title>
        <authorList>
            <person name="Poppleton D.I."/>
            <person name="Gribaldo S."/>
        </authorList>
    </citation>
    <scope>NUCLEOTIDE SEQUENCE [LARGE SCALE GENOMIC DNA]</scope>
    <source>
        <strain evidence="14 15">RAOx-1</strain>
    </source>
</reference>
<evidence type="ECO:0000256" key="1">
    <source>
        <dbReference type="ARBA" id="ARBA00004496"/>
    </source>
</evidence>
<comment type="caution">
    <text evidence="14">The sequence shown here is derived from an EMBL/GenBank/DDBJ whole genome shotgun (WGS) entry which is preliminary data.</text>
</comment>
<dbReference type="GO" id="GO:0008360">
    <property type="term" value="P:regulation of cell shape"/>
    <property type="evidence" value="ECO:0007669"/>
    <property type="project" value="UniProtKB-KW"/>
</dbReference>
<evidence type="ECO:0000256" key="5">
    <source>
        <dbReference type="ARBA" id="ARBA00022679"/>
    </source>
</evidence>
<sequence>MEKFAVQGGKPLNGSLRIHGSKNAALPILAAATLAEGQSSIQDVPHLIDINVMLEILNALGAEVTHQNSSLQLDTSSLSSSHIPQHLMGKMRSSIFLMGPLLAKLGQVTVYPPGGCAIGDRKIDLHLQGLAALGAKVEVEKDYIHCAADQLVGADIKLAYPSVGATENIMMAATLANGRTLIRNAAREPEIIDLQDFLNQMGAKVQGAGTSVIEIEGVKRLKSTDYRVIPDRIVAGTMMLAVSMTKGELLLENINMDHLAPLVKVIEGRGVEINYSHDIINIASQNCARSISFLETGPYPHFPTDMQAQLMAYLSLSSGRSVIRETVFNGRFRHVEQLQKMGARIDIQDNSAVIYGDSVYQGAEVEATDLRAGAALILAGLAAQGVTLISQIHHIDRGYQRIEEQLQSVGASIKRIREKS</sequence>
<proteinExistence type="inferred from homology"/>
<dbReference type="PANTHER" id="PTHR43783">
    <property type="entry name" value="UDP-N-ACETYLGLUCOSAMINE 1-CARBOXYVINYLTRANSFERASE"/>
    <property type="match status" value="1"/>
</dbReference>
<feature type="domain" description="Enolpyruvate transferase" evidence="13">
    <location>
        <begin position="6"/>
        <end position="406"/>
    </location>
</feature>
<dbReference type="InterPro" id="IPR001986">
    <property type="entry name" value="Enolpyruvate_Tfrase_dom"/>
</dbReference>
<feature type="binding site" evidence="12">
    <location>
        <begin position="22"/>
        <end position="23"/>
    </location>
    <ligand>
        <name>phosphoenolpyruvate</name>
        <dbReference type="ChEBI" id="CHEBI:58702"/>
    </ligand>
</feature>
<dbReference type="RefSeq" id="WP_120189361.1">
    <property type="nucleotide sequence ID" value="NZ_MCHY01000008.1"/>
</dbReference>
<keyword evidence="6 12" id="KW-0133">Cell shape</keyword>
<dbReference type="Gene3D" id="3.65.10.10">
    <property type="entry name" value="Enolpyruvate transferase domain"/>
    <property type="match status" value="2"/>
</dbReference>
<evidence type="ECO:0000256" key="9">
    <source>
        <dbReference type="ARBA" id="ARBA00023316"/>
    </source>
</evidence>
<dbReference type="GO" id="GO:0051301">
    <property type="term" value="P:cell division"/>
    <property type="evidence" value="ECO:0007669"/>
    <property type="project" value="UniProtKB-KW"/>
</dbReference>
<comment type="catalytic activity">
    <reaction evidence="11 12">
        <text>phosphoenolpyruvate + UDP-N-acetyl-alpha-D-glucosamine = UDP-N-acetyl-3-O-(1-carboxyvinyl)-alpha-D-glucosamine + phosphate</text>
        <dbReference type="Rhea" id="RHEA:18681"/>
        <dbReference type="ChEBI" id="CHEBI:43474"/>
        <dbReference type="ChEBI" id="CHEBI:57705"/>
        <dbReference type="ChEBI" id="CHEBI:58702"/>
        <dbReference type="ChEBI" id="CHEBI:68483"/>
        <dbReference type="EC" id="2.5.1.7"/>
    </reaction>
</comment>
<evidence type="ECO:0000256" key="8">
    <source>
        <dbReference type="ARBA" id="ARBA00023306"/>
    </source>
</evidence>
<feature type="binding site" evidence="12">
    <location>
        <position position="327"/>
    </location>
    <ligand>
        <name>UDP-N-acetyl-alpha-D-glucosamine</name>
        <dbReference type="ChEBI" id="CHEBI:57705"/>
    </ligand>
</feature>
<comment type="caution">
    <text evidence="12">Lacks conserved residue(s) required for the propagation of feature annotation.</text>
</comment>
<name>A0A419SJG8_9BACL</name>
<dbReference type="InterPro" id="IPR036968">
    <property type="entry name" value="Enolpyruvate_Tfrase_sf"/>
</dbReference>
<comment type="function">
    <text evidence="12">Cell wall formation. Adds enolpyruvyl to UDP-N-acetylglucosamine.</text>
</comment>
<feature type="binding site" evidence="12">
    <location>
        <position position="305"/>
    </location>
    <ligand>
        <name>UDP-N-acetyl-alpha-D-glucosamine</name>
        <dbReference type="ChEBI" id="CHEBI:57705"/>
    </ligand>
</feature>
<comment type="pathway">
    <text evidence="2 12">Cell wall biogenesis; peptidoglycan biosynthesis.</text>
</comment>
<dbReference type="GO" id="GO:0005737">
    <property type="term" value="C:cytoplasm"/>
    <property type="evidence" value="ECO:0007669"/>
    <property type="project" value="UniProtKB-SubCell"/>
</dbReference>
<feature type="binding site" evidence="12">
    <location>
        <position position="92"/>
    </location>
    <ligand>
        <name>UDP-N-acetyl-alpha-D-glucosamine</name>
        <dbReference type="ChEBI" id="CHEBI:57705"/>
    </ligand>
</feature>
<dbReference type="OrthoDB" id="9803760at2"/>
<dbReference type="GO" id="GO:0009252">
    <property type="term" value="P:peptidoglycan biosynthetic process"/>
    <property type="evidence" value="ECO:0007669"/>
    <property type="project" value="UniProtKB-UniRule"/>
</dbReference>
<dbReference type="Proteomes" id="UP000284219">
    <property type="component" value="Unassembled WGS sequence"/>
</dbReference>
<comment type="similarity">
    <text evidence="10 12">Belongs to the EPSP synthase family. MurA subfamily.</text>
</comment>
<keyword evidence="7 12" id="KW-0573">Peptidoglycan synthesis</keyword>
<evidence type="ECO:0000256" key="12">
    <source>
        <dbReference type="HAMAP-Rule" id="MF_00111"/>
    </source>
</evidence>
<evidence type="ECO:0000256" key="4">
    <source>
        <dbReference type="ARBA" id="ARBA00022618"/>
    </source>
</evidence>
<dbReference type="NCBIfam" id="TIGR01072">
    <property type="entry name" value="murA"/>
    <property type="match status" value="1"/>
</dbReference>
<dbReference type="UniPathway" id="UPA00219"/>
<evidence type="ECO:0000256" key="7">
    <source>
        <dbReference type="ARBA" id="ARBA00022984"/>
    </source>
</evidence>
<dbReference type="FunFam" id="3.65.10.10:FF:000001">
    <property type="entry name" value="UDP-N-acetylglucosamine 1-carboxyvinyltransferase"/>
    <property type="match status" value="1"/>
</dbReference>
<accession>A0A419SJG8</accession>
<evidence type="ECO:0000256" key="10">
    <source>
        <dbReference type="ARBA" id="ARBA00038367"/>
    </source>
</evidence>
<dbReference type="HAMAP" id="MF_00111">
    <property type="entry name" value="MurA"/>
    <property type="match status" value="1"/>
</dbReference>
<dbReference type="NCBIfam" id="NF006873">
    <property type="entry name" value="PRK09369.1"/>
    <property type="match status" value="1"/>
</dbReference>
<dbReference type="GO" id="GO:0019277">
    <property type="term" value="P:UDP-N-acetylgalactosamine biosynthetic process"/>
    <property type="evidence" value="ECO:0007669"/>
    <property type="project" value="InterPro"/>
</dbReference>
<gene>
    <name evidence="12" type="primary">murA</name>
    <name evidence="14" type="ORF">BEP19_06750</name>
</gene>
<dbReference type="CDD" id="cd01555">
    <property type="entry name" value="UdpNAET"/>
    <property type="match status" value="1"/>
</dbReference>
<dbReference type="AlphaFoldDB" id="A0A419SJG8"/>
<evidence type="ECO:0000256" key="6">
    <source>
        <dbReference type="ARBA" id="ARBA00022960"/>
    </source>
</evidence>
<evidence type="ECO:0000256" key="11">
    <source>
        <dbReference type="ARBA" id="ARBA00047527"/>
    </source>
</evidence>
<dbReference type="GO" id="GO:0071555">
    <property type="term" value="P:cell wall organization"/>
    <property type="evidence" value="ECO:0007669"/>
    <property type="project" value="UniProtKB-KW"/>
</dbReference>
<keyword evidence="12" id="KW-0670">Pyruvate</keyword>
<keyword evidence="9 12" id="KW-0961">Cell wall biogenesis/degradation</keyword>
<evidence type="ECO:0000313" key="14">
    <source>
        <dbReference type="EMBL" id="RKD24102.1"/>
    </source>
</evidence>
<dbReference type="InterPro" id="IPR013792">
    <property type="entry name" value="RNA3'P_cycl/enolpyr_Trfase_a/b"/>
</dbReference>
<keyword evidence="8 12" id="KW-0131">Cell cycle</keyword>
<dbReference type="EMBL" id="MCHY01000008">
    <property type="protein sequence ID" value="RKD24102.1"/>
    <property type="molecule type" value="Genomic_DNA"/>
</dbReference>
<organism evidence="14 15">
    <name type="scientific">Ammoniphilus oxalaticus</name>
    <dbReference type="NCBI Taxonomy" id="66863"/>
    <lineage>
        <taxon>Bacteria</taxon>
        <taxon>Bacillati</taxon>
        <taxon>Bacillota</taxon>
        <taxon>Bacilli</taxon>
        <taxon>Bacillales</taxon>
        <taxon>Paenibacillaceae</taxon>
        <taxon>Aneurinibacillus group</taxon>
        <taxon>Ammoniphilus</taxon>
    </lineage>
</organism>
<keyword evidence="3 12" id="KW-0963">Cytoplasm</keyword>
<dbReference type="GO" id="GO:0008760">
    <property type="term" value="F:UDP-N-acetylglucosamine 1-carboxyvinyltransferase activity"/>
    <property type="evidence" value="ECO:0007669"/>
    <property type="project" value="UniProtKB-UniRule"/>
</dbReference>
<dbReference type="InterPro" id="IPR050068">
    <property type="entry name" value="MurA_subfamily"/>
</dbReference>
<evidence type="ECO:0000313" key="15">
    <source>
        <dbReference type="Proteomes" id="UP000284219"/>
    </source>
</evidence>
<feature type="modified residue" description="2-(S-cysteinyl)pyruvic acid O-phosphothioketal" evidence="12">
    <location>
        <position position="116"/>
    </location>
</feature>
<keyword evidence="4 12" id="KW-0132">Cell division</keyword>